<dbReference type="WBParaSite" id="GPUH_0000961901-mRNA-1">
    <property type="protein sequence ID" value="GPUH_0000961901-mRNA-1"/>
    <property type="gene ID" value="GPUH_0000961901"/>
</dbReference>
<evidence type="ECO:0000313" key="3">
    <source>
        <dbReference type="Proteomes" id="UP000271098"/>
    </source>
</evidence>
<feature type="region of interest" description="Disordered" evidence="1">
    <location>
        <begin position="129"/>
        <end position="201"/>
    </location>
</feature>
<accession>A0A183DLL7</accession>
<gene>
    <name evidence="2" type="ORF">GPUH_LOCUS9609</name>
</gene>
<feature type="compositionally biased region" description="Low complexity" evidence="1">
    <location>
        <begin position="135"/>
        <end position="164"/>
    </location>
</feature>
<reference evidence="2 3" key="2">
    <citation type="submission" date="2018-11" db="EMBL/GenBank/DDBJ databases">
        <authorList>
            <consortium name="Pathogen Informatics"/>
        </authorList>
    </citation>
    <scope>NUCLEOTIDE SEQUENCE [LARGE SCALE GENOMIC DNA]</scope>
</reference>
<name>A0A183DLL7_9BILA</name>
<dbReference type="EMBL" id="UYRT01032209">
    <property type="protein sequence ID" value="VDK74623.1"/>
    <property type="molecule type" value="Genomic_DNA"/>
</dbReference>
<dbReference type="AlphaFoldDB" id="A0A183DLL7"/>
<keyword evidence="3" id="KW-1185">Reference proteome</keyword>
<evidence type="ECO:0000313" key="2">
    <source>
        <dbReference type="EMBL" id="VDK74623.1"/>
    </source>
</evidence>
<feature type="compositionally biased region" description="Polar residues" evidence="1">
    <location>
        <begin position="189"/>
        <end position="201"/>
    </location>
</feature>
<sequence>MSTEKQLTDAGTLDIEEGKELGHKSAGEHSIRSASPEIESTQETINSMVLDGGGDDLVIIDDGGAVASDRQRAISAMIHEMAMLATAKQEKSETETANPPTLNTGITATDVTAELPSIACTAVEREIPMTAPAFSDTASTTTTSETSDTSSNSSNSSEETSSQSSDDEDSTTEYTMSSSNTTGIEVDSDQSTEPQSSASSQYSMIKSYVEGNTDSEYTIAKQADDKKSAEMRNQIDTAKVQFYMKCFISRYCWYLITSHDSIRGHQNC</sequence>
<protein>
    <submittedName>
        <fullName evidence="4">Dentin sialophosphoprotein-like</fullName>
    </submittedName>
</protein>
<evidence type="ECO:0000256" key="1">
    <source>
        <dbReference type="SAM" id="MobiDB-lite"/>
    </source>
</evidence>
<dbReference type="Proteomes" id="UP000271098">
    <property type="component" value="Unassembled WGS sequence"/>
</dbReference>
<reference evidence="4" key="1">
    <citation type="submission" date="2016-06" db="UniProtKB">
        <authorList>
            <consortium name="WormBaseParasite"/>
        </authorList>
    </citation>
    <scope>IDENTIFICATION</scope>
</reference>
<organism evidence="4">
    <name type="scientific">Gongylonema pulchrum</name>
    <dbReference type="NCBI Taxonomy" id="637853"/>
    <lineage>
        <taxon>Eukaryota</taxon>
        <taxon>Metazoa</taxon>
        <taxon>Ecdysozoa</taxon>
        <taxon>Nematoda</taxon>
        <taxon>Chromadorea</taxon>
        <taxon>Rhabditida</taxon>
        <taxon>Spirurina</taxon>
        <taxon>Spiruromorpha</taxon>
        <taxon>Spiruroidea</taxon>
        <taxon>Gongylonematidae</taxon>
        <taxon>Gongylonema</taxon>
    </lineage>
</organism>
<proteinExistence type="predicted"/>
<evidence type="ECO:0000313" key="4">
    <source>
        <dbReference type="WBParaSite" id="GPUH_0000961901-mRNA-1"/>
    </source>
</evidence>
<feature type="compositionally biased region" description="Basic and acidic residues" evidence="1">
    <location>
        <begin position="16"/>
        <end position="31"/>
    </location>
</feature>
<feature type="region of interest" description="Disordered" evidence="1">
    <location>
        <begin position="1"/>
        <end position="39"/>
    </location>
</feature>